<dbReference type="RefSeq" id="WP_138094077.1">
    <property type="nucleotide sequence ID" value="NZ_CP040428.1"/>
</dbReference>
<keyword evidence="4" id="KW-0804">Transcription</keyword>
<feature type="domain" description="HTH lysR-type" evidence="5">
    <location>
        <begin position="1"/>
        <end position="58"/>
    </location>
</feature>
<dbReference type="InterPro" id="IPR036390">
    <property type="entry name" value="WH_DNA-bd_sf"/>
</dbReference>
<proteinExistence type="inferred from homology"/>
<dbReference type="Gene3D" id="3.40.190.290">
    <property type="match status" value="1"/>
</dbReference>
<evidence type="ECO:0000313" key="7">
    <source>
        <dbReference type="Proteomes" id="UP000302163"/>
    </source>
</evidence>
<dbReference type="Pfam" id="PF03466">
    <property type="entry name" value="LysR_substrate"/>
    <property type="match status" value="1"/>
</dbReference>
<dbReference type="Pfam" id="PF00126">
    <property type="entry name" value="HTH_1"/>
    <property type="match status" value="1"/>
</dbReference>
<keyword evidence="3" id="KW-0238">DNA-binding</keyword>
<name>A0A4P8YFX3_9ENTR</name>
<dbReference type="GO" id="GO:0003700">
    <property type="term" value="F:DNA-binding transcription factor activity"/>
    <property type="evidence" value="ECO:0007669"/>
    <property type="project" value="InterPro"/>
</dbReference>
<dbReference type="PANTHER" id="PTHR30126:SF40">
    <property type="entry name" value="HTH-TYPE TRANSCRIPTIONAL REGULATOR GLTR"/>
    <property type="match status" value="1"/>
</dbReference>
<dbReference type="PANTHER" id="PTHR30126">
    <property type="entry name" value="HTH-TYPE TRANSCRIPTIONAL REGULATOR"/>
    <property type="match status" value="1"/>
</dbReference>
<dbReference type="AlphaFoldDB" id="A0A4P8YFX3"/>
<evidence type="ECO:0000256" key="1">
    <source>
        <dbReference type="ARBA" id="ARBA00009437"/>
    </source>
</evidence>
<reference evidence="6 7" key="1">
    <citation type="submission" date="2019-05" db="EMBL/GenBank/DDBJ databases">
        <title>Complete genome sequence of Izhakiella calystegiae KSNA2, an endophyte isolated from beach morning glory (Calystegia soldanella).</title>
        <authorList>
            <person name="Jiang L."/>
            <person name="Jeong J.C."/>
            <person name="Kim C.Y."/>
            <person name="Kim D.H."/>
            <person name="Kim S.W."/>
            <person name="Lee j."/>
        </authorList>
    </citation>
    <scope>NUCLEOTIDE SEQUENCE [LARGE SCALE GENOMIC DNA]</scope>
    <source>
        <strain evidence="6 7">KSNA2</strain>
    </source>
</reference>
<dbReference type="PRINTS" id="PR00039">
    <property type="entry name" value="HTHLYSR"/>
</dbReference>
<dbReference type="FunFam" id="1.10.10.10:FF:000001">
    <property type="entry name" value="LysR family transcriptional regulator"/>
    <property type="match status" value="1"/>
</dbReference>
<dbReference type="CDD" id="cd05466">
    <property type="entry name" value="PBP2_LTTR_substrate"/>
    <property type="match status" value="1"/>
</dbReference>
<evidence type="ECO:0000256" key="3">
    <source>
        <dbReference type="ARBA" id="ARBA00023125"/>
    </source>
</evidence>
<dbReference type="Proteomes" id="UP000302163">
    <property type="component" value="Chromosome"/>
</dbReference>
<dbReference type="InterPro" id="IPR036388">
    <property type="entry name" value="WH-like_DNA-bd_sf"/>
</dbReference>
<gene>
    <name evidence="6" type="ORF">FEM41_02360</name>
</gene>
<evidence type="ECO:0000259" key="5">
    <source>
        <dbReference type="PROSITE" id="PS50931"/>
    </source>
</evidence>
<dbReference type="OrthoDB" id="646694at2"/>
<evidence type="ECO:0000256" key="4">
    <source>
        <dbReference type="ARBA" id="ARBA00023163"/>
    </source>
</evidence>
<organism evidence="6 7">
    <name type="scientific">Jejubacter calystegiae</name>
    <dbReference type="NCBI Taxonomy" id="2579935"/>
    <lineage>
        <taxon>Bacteria</taxon>
        <taxon>Pseudomonadati</taxon>
        <taxon>Pseudomonadota</taxon>
        <taxon>Gammaproteobacteria</taxon>
        <taxon>Enterobacterales</taxon>
        <taxon>Enterobacteriaceae</taxon>
        <taxon>Jejubacter</taxon>
    </lineage>
</organism>
<dbReference type="KEGG" id="izh:FEM41_02360"/>
<dbReference type="Gene3D" id="1.10.10.10">
    <property type="entry name" value="Winged helix-like DNA-binding domain superfamily/Winged helix DNA-binding domain"/>
    <property type="match status" value="1"/>
</dbReference>
<keyword evidence="7" id="KW-1185">Reference proteome</keyword>
<dbReference type="InterPro" id="IPR000847">
    <property type="entry name" value="LysR_HTH_N"/>
</dbReference>
<dbReference type="EMBL" id="CP040428">
    <property type="protein sequence ID" value="QCT18568.1"/>
    <property type="molecule type" value="Genomic_DNA"/>
</dbReference>
<dbReference type="PROSITE" id="PS50931">
    <property type="entry name" value="HTH_LYSR"/>
    <property type="match status" value="1"/>
</dbReference>
<dbReference type="GO" id="GO:0000976">
    <property type="term" value="F:transcription cis-regulatory region binding"/>
    <property type="evidence" value="ECO:0007669"/>
    <property type="project" value="TreeGrafter"/>
</dbReference>
<evidence type="ECO:0000313" key="6">
    <source>
        <dbReference type="EMBL" id="QCT18568.1"/>
    </source>
</evidence>
<protein>
    <submittedName>
        <fullName evidence="6">LysR family transcriptional regulator</fullName>
    </submittedName>
</protein>
<sequence length="298" mass="34028">MDLKRLRYFCKVVEQGSVSQAARMLNMAQPPLSKRIHELEEELNVPLFVRNGKRIEPTDAGYYLYRKACEILREVEDTTRETLKIAHRESRLLRIGLTHLFQSYFRPLLLELHRLHPDAELSISVSDSSNLESYLNDGLIDIALIQKPYNSDGFDYVAFEPVRLVAVVSKKLLSEPPVQPFPYLKLGKFPLMLLHRARDSGTYETLLDLFRKGGVDPHVIMHITQPGVILEWLEDGLAAATLLPVSEVTDRQLKNCHVLDIFPSPQIFFPALVKTTATPYMKELMEIIEAGYPFPVAK</sequence>
<accession>A0A4P8YFX3</accession>
<comment type="similarity">
    <text evidence="1">Belongs to the LysR transcriptional regulatory family.</text>
</comment>
<dbReference type="InterPro" id="IPR005119">
    <property type="entry name" value="LysR_subst-bd"/>
</dbReference>
<evidence type="ECO:0000256" key="2">
    <source>
        <dbReference type="ARBA" id="ARBA00023015"/>
    </source>
</evidence>
<dbReference type="SUPFAM" id="SSF53850">
    <property type="entry name" value="Periplasmic binding protein-like II"/>
    <property type="match status" value="1"/>
</dbReference>
<keyword evidence="2" id="KW-0805">Transcription regulation</keyword>
<dbReference type="SUPFAM" id="SSF46785">
    <property type="entry name" value="Winged helix' DNA-binding domain"/>
    <property type="match status" value="1"/>
</dbReference>